<evidence type="ECO:0000313" key="2">
    <source>
        <dbReference type="EMBL" id="MDH2392335.1"/>
    </source>
</evidence>
<keyword evidence="1" id="KW-0812">Transmembrane</keyword>
<evidence type="ECO:0000313" key="3">
    <source>
        <dbReference type="Proteomes" id="UP001223144"/>
    </source>
</evidence>
<proteinExistence type="predicted"/>
<comment type="caution">
    <text evidence="2">The sequence shown here is derived from an EMBL/GenBank/DDBJ whole genome shotgun (WGS) entry which is preliminary data.</text>
</comment>
<sequence length="55" mass="5937">MSLTYHALGYWGLPALIAAALLLRILPRDSHAHRLISRAALLSLLIVAAIVGLSY</sequence>
<dbReference type="Proteomes" id="UP001223144">
    <property type="component" value="Unassembled WGS sequence"/>
</dbReference>
<protein>
    <submittedName>
        <fullName evidence="2">Uncharacterized protein</fullName>
    </submittedName>
</protein>
<name>A0ABT6HVB8_9ACTN</name>
<organism evidence="2 3">
    <name type="scientific">Streptomyces chengmaiensis</name>
    <dbReference type="NCBI Taxonomy" id="3040919"/>
    <lineage>
        <taxon>Bacteria</taxon>
        <taxon>Bacillati</taxon>
        <taxon>Actinomycetota</taxon>
        <taxon>Actinomycetes</taxon>
        <taxon>Kitasatosporales</taxon>
        <taxon>Streptomycetaceae</taxon>
        <taxon>Streptomyces</taxon>
    </lineage>
</organism>
<reference evidence="2 3" key="1">
    <citation type="submission" date="2023-04" db="EMBL/GenBank/DDBJ databases">
        <title>Streptomyces chengmaiensis sp. nov. isolated from the stem of mangrove plant in Hainan.</title>
        <authorList>
            <person name="Huang X."/>
            <person name="Zhou S."/>
            <person name="Chu X."/>
            <person name="Xie Y."/>
            <person name="Lin Y."/>
        </authorList>
    </citation>
    <scope>NUCLEOTIDE SEQUENCE [LARGE SCALE GENOMIC DNA]</scope>
    <source>
        <strain evidence="2 3">HNM0663</strain>
    </source>
</reference>
<feature type="transmembrane region" description="Helical" evidence="1">
    <location>
        <begin position="35"/>
        <end position="54"/>
    </location>
</feature>
<feature type="transmembrane region" description="Helical" evidence="1">
    <location>
        <begin position="6"/>
        <end position="23"/>
    </location>
</feature>
<evidence type="ECO:0000256" key="1">
    <source>
        <dbReference type="SAM" id="Phobius"/>
    </source>
</evidence>
<gene>
    <name evidence="2" type="ORF">QCN29_26870</name>
</gene>
<keyword evidence="1" id="KW-1133">Transmembrane helix</keyword>
<keyword evidence="3" id="KW-1185">Reference proteome</keyword>
<keyword evidence="1" id="KW-0472">Membrane</keyword>
<dbReference type="EMBL" id="JARWBG010000040">
    <property type="protein sequence ID" value="MDH2392335.1"/>
    <property type="molecule type" value="Genomic_DNA"/>
</dbReference>
<dbReference type="RefSeq" id="WP_279931383.1">
    <property type="nucleotide sequence ID" value="NZ_JARWBG010000040.1"/>
</dbReference>
<accession>A0ABT6HVB8</accession>